<sequence>MNEEFPIVFQQSWLLDSVTDVIDSHRTYTSPVIKKHFSNTRDSCNTILRIIRFLKTTDNNDLTSILADSTHYILAVFPYHPTIFNFEIKYKQRITFYTPNTLIKVKRANLKFINRNDLIQKYASQFDSTADIAILEVLDFDFFQRDQVSLAVQFEKRLQFIYKSPKYVHACSSRKQGPYDIPAGTEDVSLEPDDDIISV</sequence>
<dbReference type="eggNOG" id="ENOG502RQ3Q">
    <property type="taxonomic scope" value="Eukaryota"/>
</dbReference>
<evidence type="ECO:0000313" key="10">
    <source>
        <dbReference type="EMBL" id="CCE83777.1"/>
    </source>
</evidence>
<dbReference type="EMBL" id="FO082049">
    <property type="protein sequence ID" value="CCE83777.1"/>
    <property type="molecule type" value="Genomic_DNA"/>
</dbReference>
<evidence type="ECO:0000256" key="1">
    <source>
        <dbReference type="ARBA" id="ARBA00004123"/>
    </source>
</evidence>
<dbReference type="GO" id="GO:0000781">
    <property type="term" value="C:chromosome, telomeric region"/>
    <property type="evidence" value="ECO:0007669"/>
    <property type="project" value="UniProtKB-SubCell"/>
</dbReference>
<evidence type="ECO:0000313" key="12">
    <source>
        <dbReference type="Proteomes" id="UP000005222"/>
    </source>
</evidence>
<dbReference type="Pfam" id="PF10341">
    <property type="entry name" value="TPP1"/>
    <property type="match status" value="1"/>
</dbReference>
<keyword evidence="12" id="KW-1185">Reference proteome</keyword>
<comment type="function">
    <text evidence="8">Component of the telomerase complex involved in telomere replication. Stimulates RNA/DNA heteroduplex unwinding which favors the telomere replication by the telomerase.</text>
</comment>
<dbReference type="GO" id="GO:0005697">
    <property type="term" value="C:telomerase holoenzyme complex"/>
    <property type="evidence" value="ECO:0007669"/>
    <property type="project" value="InterPro"/>
</dbReference>
<dbReference type="GO" id="GO:0042162">
    <property type="term" value="F:telomeric DNA binding"/>
    <property type="evidence" value="ECO:0007669"/>
    <property type="project" value="InterPro"/>
</dbReference>
<proteinExistence type="inferred from homology"/>
<dbReference type="OrthoDB" id="4083059at2759"/>
<protein>
    <recommendedName>
        <fullName evidence="7">Telomere replication protein EST3</fullName>
    </recommendedName>
</protein>
<evidence type="ECO:0000313" key="11">
    <source>
        <dbReference type="EMBL" id="CCE84808.1"/>
    </source>
</evidence>
<dbReference type="AlphaFoldDB" id="G8Y597"/>
<dbReference type="STRING" id="559304.G8Y597"/>
<dbReference type="InParanoid" id="G8Y597"/>
<comment type="subcellular location">
    <subcellularLocation>
        <location evidence="2">Chromosome</location>
        <location evidence="2">Telomere</location>
    </subcellularLocation>
    <subcellularLocation>
        <location evidence="1">Nucleus</location>
    </subcellularLocation>
</comment>
<dbReference type="GO" id="GO:0007004">
    <property type="term" value="P:telomere maintenance via telomerase"/>
    <property type="evidence" value="ECO:0007669"/>
    <property type="project" value="InterPro"/>
</dbReference>
<evidence type="ECO:0000256" key="2">
    <source>
        <dbReference type="ARBA" id="ARBA00004574"/>
    </source>
</evidence>
<reference evidence="12" key="2">
    <citation type="journal article" date="2012" name="G3 (Bethesda)">
        <title>Pichia sorbitophila, an interspecies yeast hybrid reveals early steps of genome resolution following polyploidization.</title>
        <authorList>
            <person name="Leh Louis V."/>
            <person name="Despons L."/>
            <person name="Friedrich A."/>
            <person name="Martin T."/>
            <person name="Durrens P."/>
            <person name="Casaregola S."/>
            <person name="Neuveglise C."/>
            <person name="Fairhead C."/>
            <person name="Marck C."/>
            <person name="Cruz J.A."/>
            <person name="Straub M.L."/>
            <person name="Kugler V."/>
            <person name="Sacerdot C."/>
            <person name="Uzunov Z."/>
            <person name="Thierry A."/>
            <person name="Weiss S."/>
            <person name="Bleykasten C."/>
            <person name="De Montigny J."/>
            <person name="Jacques N."/>
            <person name="Jung P."/>
            <person name="Lemaire M."/>
            <person name="Mallet S."/>
            <person name="Morel G."/>
            <person name="Richard G.F."/>
            <person name="Sarkar A."/>
            <person name="Savel G."/>
            <person name="Schacherer J."/>
            <person name="Seret M.L."/>
            <person name="Talla E."/>
            <person name="Samson G."/>
            <person name="Jubin C."/>
            <person name="Poulain J."/>
            <person name="Vacherie B."/>
            <person name="Barbe V."/>
            <person name="Pelletier E."/>
            <person name="Sherman D.J."/>
            <person name="Westhof E."/>
            <person name="Weissenbach J."/>
            <person name="Baret P.V."/>
            <person name="Wincker P."/>
            <person name="Gaillardin C."/>
            <person name="Dujon B."/>
            <person name="Souciet J.L."/>
        </authorList>
    </citation>
    <scope>NUCLEOTIDE SEQUENCE [LARGE SCALE GENOMIC DNA]</scope>
    <source>
        <strain evidence="12">ATCC MYA-4447 / BCRC 22081 / CBS 7064 / NBRC 10061 / NRRL Y-12695</strain>
    </source>
</reference>
<keyword evidence="4" id="KW-0779">Telomere</keyword>
<evidence type="ECO:0000256" key="8">
    <source>
        <dbReference type="ARBA" id="ARBA00024878"/>
    </source>
</evidence>
<reference evidence="11" key="1">
    <citation type="submission" date="2011-10" db="EMBL/GenBank/DDBJ databases">
        <authorList>
            <person name="Genoscope - CEA"/>
        </authorList>
    </citation>
    <scope>NUCLEOTIDE SEQUENCE</scope>
</reference>
<evidence type="ECO:0000256" key="4">
    <source>
        <dbReference type="ARBA" id="ARBA00022895"/>
    </source>
</evidence>
<evidence type="ECO:0000256" key="3">
    <source>
        <dbReference type="ARBA" id="ARBA00022454"/>
    </source>
</evidence>
<evidence type="ECO:0000256" key="6">
    <source>
        <dbReference type="ARBA" id="ARBA00023777"/>
    </source>
</evidence>
<organism evidence="11 12">
    <name type="scientific">Pichia sorbitophila (strain ATCC MYA-4447 / BCRC 22081 / CBS 7064 / NBRC 10061 / NRRL Y-12695)</name>
    <name type="common">Hybrid yeast</name>
    <dbReference type="NCBI Taxonomy" id="559304"/>
    <lineage>
        <taxon>Eukaryota</taxon>
        <taxon>Fungi</taxon>
        <taxon>Dikarya</taxon>
        <taxon>Ascomycota</taxon>
        <taxon>Saccharomycotina</taxon>
        <taxon>Pichiomycetes</taxon>
        <taxon>Debaryomycetaceae</taxon>
        <taxon>Millerozyma</taxon>
    </lineage>
</organism>
<name>G8Y597_PICSO</name>
<dbReference type="Gene3D" id="2.40.50.960">
    <property type="match status" value="1"/>
</dbReference>
<keyword evidence="3" id="KW-0158">Chromosome</keyword>
<gene>
    <name evidence="11" type="primary">Piso0_004364</name>
    <name evidence="10" type="ORF">GNLVRS01_PISO0K15256g</name>
    <name evidence="11" type="ORF">GNLVRS01_PISO0L15257g</name>
</gene>
<dbReference type="Proteomes" id="UP000005222">
    <property type="component" value="Chromosome K"/>
</dbReference>
<evidence type="ECO:0000259" key="9">
    <source>
        <dbReference type="Pfam" id="PF10341"/>
    </source>
</evidence>
<comment type="similarity">
    <text evidence="6">Belongs to the EST3 family.</text>
</comment>
<feature type="domain" description="Shelterin complex subunit TPP1/Est3" evidence="9">
    <location>
        <begin position="10"/>
        <end position="158"/>
    </location>
</feature>
<accession>G8Y597</accession>
<dbReference type="Proteomes" id="UP000005222">
    <property type="component" value="Chromosome L"/>
</dbReference>
<dbReference type="HOGENOM" id="CLU_1354578_0_0_1"/>
<keyword evidence="5" id="KW-0539">Nucleus</keyword>
<evidence type="ECO:0000256" key="5">
    <source>
        <dbReference type="ARBA" id="ARBA00023242"/>
    </source>
</evidence>
<dbReference type="EMBL" id="FO082048">
    <property type="protein sequence ID" value="CCE84808.1"/>
    <property type="molecule type" value="Genomic_DNA"/>
</dbReference>
<evidence type="ECO:0000256" key="7">
    <source>
        <dbReference type="ARBA" id="ARBA00023906"/>
    </source>
</evidence>
<dbReference type="InterPro" id="IPR019437">
    <property type="entry name" value="TPP1/Est3"/>
</dbReference>